<name>A0ABN9RH99_9DINO</name>
<organism evidence="3 4">
    <name type="scientific">Prorocentrum cordatum</name>
    <dbReference type="NCBI Taxonomy" id="2364126"/>
    <lineage>
        <taxon>Eukaryota</taxon>
        <taxon>Sar</taxon>
        <taxon>Alveolata</taxon>
        <taxon>Dinophyceae</taxon>
        <taxon>Prorocentrales</taxon>
        <taxon>Prorocentraceae</taxon>
        <taxon>Prorocentrum</taxon>
    </lineage>
</organism>
<dbReference type="PANTHER" id="PTHR48103">
    <property type="entry name" value="MIDASIN-RELATED"/>
    <property type="match status" value="1"/>
</dbReference>
<evidence type="ECO:0000256" key="1">
    <source>
        <dbReference type="ARBA" id="ARBA00022741"/>
    </source>
</evidence>
<dbReference type="PANTHER" id="PTHR48103:SF2">
    <property type="entry name" value="MIDASIN"/>
    <property type="match status" value="1"/>
</dbReference>
<dbReference type="Proteomes" id="UP001189429">
    <property type="component" value="Unassembled WGS sequence"/>
</dbReference>
<reference evidence="3" key="1">
    <citation type="submission" date="2023-10" db="EMBL/GenBank/DDBJ databases">
        <authorList>
            <person name="Chen Y."/>
            <person name="Shah S."/>
            <person name="Dougan E. K."/>
            <person name="Thang M."/>
            <person name="Chan C."/>
        </authorList>
    </citation>
    <scope>NUCLEOTIDE SEQUENCE [LARGE SCALE GENOMIC DNA]</scope>
</reference>
<gene>
    <name evidence="3" type="ORF">PCOR1329_LOCUS20729</name>
</gene>
<keyword evidence="1" id="KW-0547">Nucleotide-binding</keyword>
<dbReference type="EMBL" id="CAUYUJ010006727">
    <property type="protein sequence ID" value="CAK0818447.1"/>
    <property type="molecule type" value="Genomic_DNA"/>
</dbReference>
<evidence type="ECO:0000256" key="2">
    <source>
        <dbReference type="ARBA" id="ARBA00022840"/>
    </source>
</evidence>
<proteinExistence type="predicted"/>
<keyword evidence="2" id="KW-0067">ATP-binding</keyword>
<keyword evidence="4" id="KW-1185">Reference proteome</keyword>
<protein>
    <submittedName>
        <fullName evidence="3">Uncharacterized protein</fullName>
    </submittedName>
</protein>
<accession>A0ABN9RH99</accession>
<evidence type="ECO:0000313" key="4">
    <source>
        <dbReference type="Proteomes" id="UP001189429"/>
    </source>
</evidence>
<comment type="caution">
    <text evidence="3">The sequence shown here is derived from an EMBL/GenBank/DDBJ whole genome shotgun (WGS) entry which is preliminary data.</text>
</comment>
<sequence length="151" mass="17096">MRRVIPFIASNYRRDKIWLRRTKPSKREYQIMVAIDNSRTIMQECGVGPMALQTLCIVCQAMAQLDVGEYAVLAFGSAKPKVLLPLGAGQQHAASFGWEQARPLLTEFTFEEESAESHNRSFADMMQLSSSLFDERRTARARCGRSLRSCC</sequence>
<evidence type="ECO:0000313" key="3">
    <source>
        <dbReference type="EMBL" id="CAK0818447.1"/>
    </source>
</evidence>